<dbReference type="Proteomes" id="UP000053257">
    <property type="component" value="Unassembled WGS sequence"/>
</dbReference>
<dbReference type="InterPro" id="IPR050205">
    <property type="entry name" value="CDPK_Ser/Thr_kinases"/>
</dbReference>
<feature type="non-terminal residue" evidence="9">
    <location>
        <position position="285"/>
    </location>
</feature>
<dbReference type="SMART" id="SM00220">
    <property type="entry name" value="S_TKc"/>
    <property type="match status" value="1"/>
</dbReference>
<evidence type="ECO:0000256" key="7">
    <source>
        <dbReference type="RuleBase" id="RU000304"/>
    </source>
</evidence>
<keyword evidence="3 6" id="KW-0547">Nucleotide-binding</keyword>
<evidence type="ECO:0000313" key="9">
    <source>
        <dbReference type="EMBL" id="KIP05659.1"/>
    </source>
</evidence>
<evidence type="ECO:0000256" key="1">
    <source>
        <dbReference type="ARBA" id="ARBA00022527"/>
    </source>
</evidence>
<dbReference type="SUPFAM" id="SSF56112">
    <property type="entry name" value="Protein kinase-like (PK-like)"/>
    <property type="match status" value="1"/>
</dbReference>
<dbReference type="Gene3D" id="1.10.510.10">
    <property type="entry name" value="Transferase(Phosphotransferase) domain 1"/>
    <property type="match status" value="1"/>
</dbReference>
<accession>A0A0C3NKV8</accession>
<dbReference type="AlphaFoldDB" id="A0A0C3NKV8"/>
<dbReference type="EMBL" id="KN840537">
    <property type="protein sequence ID" value="KIP05659.1"/>
    <property type="molecule type" value="Genomic_DNA"/>
</dbReference>
<dbReference type="InterPro" id="IPR008271">
    <property type="entry name" value="Ser/Thr_kinase_AS"/>
</dbReference>
<keyword evidence="1 7" id="KW-0723">Serine/threonine-protein kinase</keyword>
<keyword evidence="10" id="KW-1185">Reference proteome</keyword>
<dbReference type="HOGENOM" id="CLU_000288_63_0_1"/>
<name>A0A0C3NKV8_PHLG1</name>
<evidence type="ECO:0000313" key="10">
    <source>
        <dbReference type="Proteomes" id="UP000053257"/>
    </source>
</evidence>
<feature type="non-terminal residue" evidence="9">
    <location>
        <position position="1"/>
    </location>
</feature>
<dbReference type="PROSITE" id="PS50011">
    <property type="entry name" value="PROTEIN_KINASE_DOM"/>
    <property type="match status" value="1"/>
</dbReference>
<evidence type="ECO:0000256" key="5">
    <source>
        <dbReference type="ARBA" id="ARBA00022840"/>
    </source>
</evidence>
<dbReference type="InterPro" id="IPR000719">
    <property type="entry name" value="Prot_kinase_dom"/>
</dbReference>
<gene>
    <name evidence="9" type="ORF">PHLGIDRAFT_42614</name>
</gene>
<dbReference type="GO" id="GO:0005524">
    <property type="term" value="F:ATP binding"/>
    <property type="evidence" value="ECO:0007669"/>
    <property type="project" value="UniProtKB-UniRule"/>
</dbReference>
<keyword evidence="5 6" id="KW-0067">ATP-binding</keyword>
<evidence type="ECO:0000256" key="2">
    <source>
        <dbReference type="ARBA" id="ARBA00022679"/>
    </source>
</evidence>
<dbReference type="PROSITE" id="PS00108">
    <property type="entry name" value="PROTEIN_KINASE_ST"/>
    <property type="match status" value="1"/>
</dbReference>
<dbReference type="GO" id="GO:0004674">
    <property type="term" value="F:protein serine/threonine kinase activity"/>
    <property type="evidence" value="ECO:0007669"/>
    <property type="project" value="UniProtKB-KW"/>
</dbReference>
<evidence type="ECO:0000256" key="4">
    <source>
        <dbReference type="ARBA" id="ARBA00022777"/>
    </source>
</evidence>
<evidence type="ECO:0000256" key="6">
    <source>
        <dbReference type="PROSITE-ProRule" id="PRU10141"/>
    </source>
</evidence>
<feature type="domain" description="Protein kinase" evidence="8">
    <location>
        <begin position="12"/>
        <end position="285"/>
    </location>
</feature>
<evidence type="ECO:0000259" key="8">
    <source>
        <dbReference type="PROSITE" id="PS50011"/>
    </source>
</evidence>
<organism evidence="9 10">
    <name type="scientific">Phlebiopsis gigantea (strain 11061_1 CR5-6)</name>
    <name type="common">White-rot fungus</name>
    <name type="synonym">Peniophora gigantea</name>
    <dbReference type="NCBI Taxonomy" id="745531"/>
    <lineage>
        <taxon>Eukaryota</taxon>
        <taxon>Fungi</taxon>
        <taxon>Dikarya</taxon>
        <taxon>Basidiomycota</taxon>
        <taxon>Agaricomycotina</taxon>
        <taxon>Agaricomycetes</taxon>
        <taxon>Polyporales</taxon>
        <taxon>Phanerochaetaceae</taxon>
        <taxon>Phlebiopsis</taxon>
    </lineage>
</organism>
<feature type="binding site" evidence="6">
    <location>
        <position position="50"/>
    </location>
    <ligand>
        <name>ATP</name>
        <dbReference type="ChEBI" id="CHEBI:30616"/>
    </ligand>
</feature>
<keyword evidence="2" id="KW-0808">Transferase</keyword>
<keyword evidence="4" id="KW-0418">Kinase</keyword>
<dbReference type="PANTHER" id="PTHR24349">
    <property type="entry name" value="SERINE/THREONINE-PROTEIN KINASE"/>
    <property type="match status" value="1"/>
</dbReference>
<dbReference type="STRING" id="745531.A0A0C3NKV8"/>
<evidence type="ECO:0000256" key="3">
    <source>
        <dbReference type="ARBA" id="ARBA00022741"/>
    </source>
</evidence>
<dbReference type="OrthoDB" id="541276at2759"/>
<dbReference type="Pfam" id="PF00069">
    <property type="entry name" value="Pkinase"/>
    <property type="match status" value="1"/>
</dbReference>
<proteinExistence type="inferred from homology"/>
<dbReference type="InterPro" id="IPR017441">
    <property type="entry name" value="Protein_kinase_ATP_BS"/>
</dbReference>
<dbReference type="InterPro" id="IPR011009">
    <property type="entry name" value="Kinase-like_dom_sf"/>
</dbReference>
<dbReference type="PROSITE" id="PS00107">
    <property type="entry name" value="PROTEIN_KINASE_ATP"/>
    <property type="match status" value="1"/>
</dbReference>
<dbReference type="FunFam" id="3.30.200.20:FF:000042">
    <property type="entry name" value="Aurora kinase A"/>
    <property type="match status" value="1"/>
</dbReference>
<comment type="similarity">
    <text evidence="7">Belongs to the protein kinase superfamily.</text>
</comment>
<protein>
    <recommendedName>
        <fullName evidence="8">Protein kinase domain-containing protein</fullName>
    </recommendedName>
</protein>
<reference evidence="9 10" key="1">
    <citation type="journal article" date="2014" name="PLoS Genet.">
        <title>Analysis of the Phlebiopsis gigantea genome, transcriptome and secretome provides insight into its pioneer colonization strategies of wood.</title>
        <authorList>
            <person name="Hori C."/>
            <person name="Ishida T."/>
            <person name="Igarashi K."/>
            <person name="Samejima M."/>
            <person name="Suzuki H."/>
            <person name="Master E."/>
            <person name="Ferreira P."/>
            <person name="Ruiz-Duenas F.J."/>
            <person name="Held B."/>
            <person name="Canessa P."/>
            <person name="Larrondo L.F."/>
            <person name="Schmoll M."/>
            <person name="Druzhinina I.S."/>
            <person name="Kubicek C.P."/>
            <person name="Gaskell J.A."/>
            <person name="Kersten P."/>
            <person name="St John F."/>
            <person name="Glasner J."/>
            <person name="Sabat G."/>
            <person name="Splinter BonDurant S."/>
            <person name="Syed K."/>
            <person name="Yadav J."/>
            <person name="Mgbeahuruike A.C."/>
            <person name="Kovalchuk A."/>
            <person name="Asiegbu F.O."/>
            <person name="Lackner G."/>
            <person name="Hoffmeister D."/>
            <person name="Rencoret J."/>
            <person name="Gutierrez A."/>
            <person name="Sun H."/>
            <person name="Lindquist E."/>
            <person name="Barry K."/>
            <person name="Riley R."/>
            <person name="Grigoriev I.V."/>
            <person name="Henrissat B."/>
            <person name="Kues U."/>
            <person name="Berka R.M."/>
            <person name="Martinez A.T."/>
            <person name="Covert S.F."/>
            <person name="Blanchette R.A."/>
            <person name="Cullen D."/>
        </authorList>
    </citation>
    <scope>NUCLEOTIDE SEQUENCE [LARGE SCALE GENOMIC DNA]</scope>
    <source>
        <strain evidence="9 10">11061_1 CR5-6</strain>
    </source>
</reference>
<sequence>DLSARIVNDGRYQLIQPLGSGTYGVVYKALDLAFSLSSISSKTSPWLAIKVLCKEDMSSSAARRVRREVAFHHTMSRHPNVVSMHDAFEDADYVYIVLDYCPGGDLFGKVVDEKLYFGRDALTKSVFIQILDAVEGCHQKRIYHRDLKPENILVNSDGTKIYLSDFGLSTKTQVSEEFGCGSSYYMSPECIGRETGLSPFSNRASDVWSLGVILVNMISSRSPWSKALTSDNCFCEFLLNENYFREMLPISESANAILRQIFAYEPSERITIRALRKAVVDLDTF</sequence>